<dbReference type="Pfam" id="PF00491">
    <property type="entry name" value="Arginase"/>
    <property type="match status" value="1"/>
</dbReference>
<dbReference type="OrthoDB" id="7331788at2"/>
<dbReference type="EMBL" id="PVZC01000002">
    <property type="protein sequence ID" value="PRY00829.1"/>
    <property type="molecule type" value="Genomic_DNA"/>
</dbReference>
<dbReference type="GO" id="GO:0030145">
    <property type="term" value="F:manganese ion binding"/>
    <property type="evidence" value="ECO:0007669"/>
    <property type="project" value="TreeGrafter"/>
</dbReference>
<evidence type="ECO:0000313" key="5">
    <source>
        <dbReference type="EMBL" id="PRY00829.1"/>
    </source>
</evidence>
<dbReference type="PANTHER" id="PTHR43782">
    <property type="entry name" value="ARGINASE"/>
    <property type="match status" value="1"/>
</dbReference>
<sequence length="293" mass="30301">MRPLALLDAPSNLGLHPPEEGSVPGCHKAPGALRDQGLLARLGARDAGVLTPARYRAEWTPGTVRNEEAIAGYTRALAQRLASMRTAGELPVVLGGDCSVLLGAGLALRRTGRFGLAYLDGHLDYRHPGNSIGVGAAAGEGLALLTGRGGALAELDAGARPYLRPEDVVAIGFRPDDEDIEETAAAGITLLDAAAVRADPGAAARAALDRLSADHLDGFWVHVDVDVLDAELMPAVDSPEPGGLDFDQLAAVLRPLLASPLAAGVDLAIYDPDLDPELAGAPRLTDLLVHALT</sequence>
<gene>
    <name evidence="5" type="ORF">CLV72_102461</name>
</gene>
<keyword evidence="6" id="KW-1185">Reference proteome</keyword>
<name>A0A2T0QAC9_9ACTN</name>
<protein>
    <submittedName>
        <fullName evidence="5">Arginase</fullName>
    </submittedName>
</protein>
<reference evidence="5 6" key="1">
    <citation type="submission" date="2018-03" db="EMBL/GenBank/DDBJ databases">
        <title>Genomic Encyclopedia of Archaeal and Bacterial Type Strains, Phase II (KMG-II): from individual species to whole genera.</title>
        <authorList>
            <person name="Goeker M."/>
        </authorList>
    </citation>
    <scope>NUCLEOTIDE SEQUENCE [LARGE SCALE GENOMIC DNA]</scope>
    <source>
        <strain evidence="5 6">DSM 45601</strain>
    </source>
</reference>
<dbReference type="InterPro" id="IPR006035">
    <property type="entry name" value="Ureohydrolase"/>
</dbReference>
<dbReference type="RefSeq" id="WP_106242923.1">
    <property type="nucleotide sequence ID" value="NZ_PVZC01000002.1"/>
</dbReference>
<evidence type="ECO:0000256" key="2">
    <source>
        <dbReference type="ARBA" id="ARBA00022801"/>
    </source>
</evidence>
<evidence type="ECO:0000313" key="6">
    <source>
        <dbReference type="Proteomes" id="UP000237846"/>
    </source>
</evidence>
<accession>A0A2T0QAC9</accession>
<comment type="caution">
    <text evidence="5">The sequence shown here is derived from an EMBL/GenBank/DDBJ whole genome shotgun (WGS) entry which is preliminary data.</text>
</comment>
<keyword evidence="3" id="KW-0464">Manganese</keyword>
<dbReference type="Proteomes" id="UP000237846">
    <property type="component" value="Unassembled WGS sequence"/>
</dbReference>
<dbReference type="PANTHER" id="PTHR43782:SF3">
    <property type="entry name" value="ARGINASE"/>
    <property type="match status" value="1"/>
</dbReference>
<keyword evidence="2" id="KW-0378">Hydrolase</keyword>
<organism evidence="5 6">
    <name type="scientific">Allonocardiopsis opalescens</name>
    <dbReference type="NCBI Taxonomy" id="1144618"/>
    <lineage>
        <taxon>Bacteria</taxon>
        <taxon>Bacillati</taxon>
        <taxon>Actinomycetota</taxon>
        <taxon>Actinomycetes</taxon>
        <taxon>Streptosporangiales</taxon>
        <taxon>Allonocardiopsis</taxon>
    </lineage>
</organism>
<evidence type="ECO:0000256" key="3">
    <source>
        <dbReference type="ARBA" id="ARBA00023211"/>
    </source>
</evidence>
<dbReference type="CDD" id="cd09999">
    <property type="entry name" value="Arginase-like_1"/>
    <property type="match status" value="1"/>
</dbReference>
<dbReference type="Gene3D" id="3.40.800.10">
    <property type="entry name" value="Ureohydrolase domain"/>
    <property type="match status" value="1"/>
</dbReference>
<dbReference type="GO" id="GO:0005737">
    <property type="term" value="C:cytoplasm"/>
    <property type="evidence" value="ECO:0007669"/>
    <property type="project" value="TreeGrafter"/>
</dbReference>
<dbReference type="PRINTS" id="PR00116">
    <property type="entry name" value="ARGINASE"/>
</dbReference>
<comment type="similarity">
    <text evidence="4">Belongs to the arginase family.</text>
</comment>
<dbReference type="PROSITE" id="PS51409">
    <property type="entry name" value="ARGINASE_2"/>
    <property type="match status" value="1"/>
</dbReference>
<proteinExistence type="inferred from homology"/>
<evidence type="ECO:0000256" key="4">
    <source>
        <dbReference type="PROSITE-ProRule" id="PRU00742"/>
    </source>
</evidence>
<dbReference type="AlphaFoldDB" id="A0A2T0QAC9"/>
<dbReference type="GO" id="GO:0004053">
    <property type="term" value="F:arginase activity"/>
    <property type="evidence" value="ECO:0007669"/>
    <property type="project" value="TreeGrafter"/>
</dbReference>
<dbReference type="InterPro" id="IPR023696">
    <property type="entry name" value="Ureohydrolase_dom_sf"/>
</dbReference>
<dbReference type="SUPFAM" id="SSF52768">
    <property type="entry name" value="Arginase/deacetylase"/>
    <property type="match status" value="1"/>
</dbReference>
<evidence type="ECO:0000256" key="1">
    <source>
        <dbReference type="ARBA" id="ARBA00022723"/>
    </source>
</evidence>
<keyword evidence="1" id="KW-0479">Metal-binding</keyword>